<sequence>MGITTTKGGILAVMWSNSVAWHVSFLVPYGPEERAAPGSAALPPASPSAPPGGLNFGGSGDIASRGA</sequence>
<organism evidence="2 3">
    <name type="scientific">Nesidiocoris tenuis</name>
    <dbReference type="NCBI Taxonomy" id="355587"/>
    <lineage>
        <taxon>Eukaryota</taxon>
        <taxon>Metazoa</taxon>
        <taxon>Ecdysozoa</taxon>
        <taxon>Arthropoda</taxon>
        <taxon>Hexapoda</taxon>
        <taxon>Insecta</taxon>
        <taxon>Pterygota</taxon>
        <taxon>Neoptera</taxon>
        <taxon>Paraneoptera</taxon>
        <taxon>Hemiptera</taxon>
        <taxon>Heteroptera</taxon>
        <taxon>Panheteroptera</taxon>
        <taxon>Cimicomorpha</taxon>
        <taxon>Miridae</taxon>
        <taxon>Dicyphina</taxon>
        <taxon>Nesidiocoris</taxon>
    </lineage>
</organism>
<proteinExistence type="predicted"/>
<gene>
    <name evidence="2" type="ORF">NTJ_04240</name>
</gene>
<reference evidence="2 3" key="1">
    <citation type="submission" date="2023-09" db="EMBL/GenBank/DDBJ databases">
        <title>Nesidiocoris tenuis whole genome shotgun sequence.</title>
        <authorList>
            <person name="Shibata T."/>
            <person name="Shimoda M."/>
            <person name="Kobayashi T."/>
            <person name="Uehara T."/>
        </authorList>
    </citation>
    <scope>NUCLEOTIDE SEQUENCE [LARGE SCALE GENOMIC DNA]</scope>
    <source>
        <strain evidence="2 3">Japan</strain>
    </source>
</reference>
<dbReference type="Proteomes" id="UP001307889">
    <property type="component" value="Chromosome 2"/>
</dbReference>
<accession>A0ABN7AM70</accession>
<name>A0ABN7AM70_9HEMI</name>
<protein>
    <submittedName>
        <fullName evidence="2">Uncharacterized protein</fullName>
    </submittedName>
</protein>
<evidence type="ECO:0000313" key="2">
    <source>
        <dbReference type="EMBL" id="BES91432.1"/>
    </source>
</evidence>
<evidence type="ECO:0000256" key="1">
    <source>
        <dbReference type="SAM" id="MobiDB-lite"/>
    </source>
</evidence>
<dbReference type="EMBL" id="AP028910">
    <property type="protein sequence ID" value="BES91432.1"/>
    <property type="molecule type" value="Genomic_DNA"/>
</dbReference>
<evidence type="ECO:0000313" key="3">
    <source>
        <dbReference type="Proteomes" id="UP001307889"/>
    </source>
</evidence>
<keyword evidence="3" id="KW-1185">Reference proteome</keyword>
<feature type="region of interest" description="Disordered" evidence="1">
    <location>
        <begin position="34"/>
        <end position="67"/>
    </location>
</feature>